<dbReference type="GO" id="GO:0006637">
    <property type="term" value="P:acyl-CoA metabolic process"/>
    <property type="evidence" value="ECO:0007669"/>
    <property type="project" value="InterPro"/>
</dbReference>
<dbReference type="CDD" id="cd03445">
    <property type="entry name" value="Thioesterase_II_repeat2"/>
    <property type="match status" value="1"/>
</dbReference>
<keyword evidence="3" id="KW-0812">Transmembrane</keyword>
<evidence type="ECO:0000313" key="6">
    <source>
        <dbReference type="Proteomes" id="UP001201980"/>
    </source>
</evidence>
<feature type="transmembrane region" description="Helical" evidence="3">
    <location>
        <begin position="133"/>
        <end position="152"/>
    </location>
</feature>
<evidence type="ECO:0000313" key="5">
    <source>
        <dbReference type="EMBL" id="KAJ2901908.1"/>
    </source>
</evidence>
<comment type="subcellular location">
    <subcellularLocation>
        <location evidence="1">Membrane</location>
        <topology evidence="1">Multi-pass membrane protein</topology>
    </subcellularLocation>
</comment>
<dbReference type="GO" id="GO:0016020">
    <property type="term" value="C:membrane"/>
    <property type="evidence" value="ECO:0007669"/>
    <property type="project" value="UniProtKB-SubCell"/>
</dbReference>
<feature type="transmembrane region" description="Helical" evidence="3">
    <location>
        <begin position="188"/>
        <end position="209"/>
    </location>
</feature>
<dbReference type="FunFam" id="3.10.129.10:FF:000074">
    <property type="entry name" value="Acyl-CoA thioesterase II"/>
    <property type="match status" value="1"/>
</dbReference>
<accession>A0AAD5WTY5</accession>
<evidence type="ECO:0000256" key="2">
    <source>
        <dbReference type="SAM" id="MobiDB-lite"/>
    </source>
</evidence>
<dbReference type="Pfam" id="PF13622">
    <property type="entry name" value="4HBT_3"/>
    <property type="match status" value="1"/>
</dbReference>
<feature type="transmembrane region" description="Helical" evidence="3">
    <location>
        <begin position="338"/>
        <end position="359"/>
    </location>
</feature>
<keyword evidence="3" id="KW-0472">Membrane</keyword>
<feature type="transmembrane region" description="Helical" evidence="3">
    <location>
        <begin position="61"/>
        <end position="89"/>
    </location>
</feature>
<comment type="caution">
    <text evidence="5">The sequence shown here is derived from an EMBL/GenBank/DDBJ whole genome shotgun (WGS) entry which is preliminary data.</text>
</comment>
<dbReference type="GO" id="GO:0047617">
    <property type="term" value="F:fatty acyl-CoA hydrolase activity"/>
    <property type="evidence" value="ECO:0007669"/>
    <property type="project" value="InterPro"/>
</dbReference>
<dbReference type="Proteomes" id="UP001201980">
    <property type="component" value="Unassembled WGS sequence"/>
</dbReference>
<feature type="compositionally biased region" description="Basic and acidic residues" evidence="2">
    <location>
        <begin position="758"/>
        <end position="773"/>
    </location>
</feature>
<feature type="region of interest" description="Disordered" evidence="2">
    <location>
        <begin position="899"/>
        <end position="939"/>
    </location>
</feature>
<dbReference type="Gene3D" id="1.20.1250.20">
    <property type="entry name" value="MFS general substrate transporter like domains"/>
    <property type="match status" value="1"/>
</dbReference>
<evidence type="ECO:0000256" key="1">
    <source>
        <dbReference type="ARBA" id="ARBA00004141"/>
    </source>
</evidence>
<sequence>MSILPRRWSGDSRTGLTGGGDKRKTVVFGTTQLFEDGKMRYIPTPSQDPKDPLNLPTWRKWVAVASLCFFGALALSAEVIIGALVPVFVLEYAGIDPKILAQVDISALNPPGGVNLNPLELLASFGGPPIEKVALLSSIPLLVNGIASYFLVPVSIGIGRRPVLLFAGACAWAGGLWAGFSQDLNTHIIARCFQGLGAGAVEALIPLIVQDFMFIHERNRAIATIGASQGLIIVSLGIASPIIVARYTWRYIYYITSGVGILAWAMLIAFVPETRWIRTKDELAGKQIHPLEPGETRTRLDPGTYGERTFWTEIGIFNVSREWKGAIRSVWDTIRTTVFPNVFWVVVVNSIFVSVQGAAGQVGSSVLIAAGWQFETLGFAVIPVVVASPFVWLFGGFVADKISNFIAKRNGGKREPEAHLISLIIPLIAGILGPFVFGYAAENINKLPSIVVLIAVFLIGFGLLTANTIFSVYLIESYPQFAGPVLVNVSSSRLIVGFATSFDVTRWIQDIGFFKTFGLYSLALTVACLFLPLVYIYGKRIRAWTSGRLEVGGSNKEKELDDADWSTDMDDKREYRIVHLGPTDPVDGMRMEMSQQPQKMAPGNGATKHKRDTKRQEDLIDSNPESFKALKDAISSPSPFTNAEPFSQLSDQGLSSIRNIVVVGSVPIPAPIRTTGFKEVGKHYHNSTTAAAGGGPPAKSAAPQTRLLSTTPRAPNCRQTPRSAKTHGSEPRSSLIDEAVAEVIPGPTLKSLYSSPPERPEPTADRKMSEKRPTLMRPPPVDENKAPIENVLDVTELGVLGPDIFTNTRQPWHPPGARGIFGGAMIAQCLAAGQKTVPENFFVHSCHCYFLLAGSSEVPILFHVERVRDGRSFATRTVQARQKGKCIFTVTMSFVRSDGAGDKEGKRKRRAGGGAAAGEVSHSSVFPEEEKPPTEAEMREVERDDLLSSGPFQSHKIRIIGSGAPETLKTRGWVRARGEIRGGTTAHLEALAYMSDSYFIGTVARIHSIWRWPFSPTEIPGLPKKWQDQVRKVLEFEDIATLGGGGGGRDGNGLERGEGEEAWTEEQLSELKELDKRPKLGMMVSLDHAIYFHEPERVRADRWMMCEMESPWAGDGRGVVLQRIFDEEGVLVATCVQEGVVRLREEGKEEGQGKAKL</sequence>
<dbReference type="SUPFAM" id="SSF103473">
    <property type="entry name" value="MFS general substrate transporter"/>
    <property type="match status" value="1"/>
</dbReference>
<feature type="compositionally biased region" description="Polar residues" evidence="2">
    <location>
        <begin position="706"/>
        <end position="723"/>
    </location>
</feature>
<dbReference type="InterPro" id="IPR049450">
    <property type="entry name" value="ACOT8-like_C"/>
</dbReference>
<feature type="transmembrane region" description="Helical" evidence="3">
    <location>
        <begin position="221"/>
        <end position="245"/>
    </location>
</feature>
<dbReference type="GO" id="GO:0005782">
    <property type="term" value="C:peroxisomal matrix"/>
    <property type="evidence" value="ECO:0007669"/>
    <property type="project" value="UniProtKB-SubCell"/>
</dbReference>
<feature type="transmembrane region" description="Helical" evidence="3">
    <location>
        <begin position="379"/>
        <end position="399"/>
    </location>
</feature>
<feature type="transmembrane region" description="Helical" evidence="3">
    <location>
        <begin position="164"/>
        <end position="182"/>
    </location>
</feature>
<dbReference type="SUPFAM" id="SSF54637">
    <property type="entry name" value="Thioesterase/thiol ester dehydrase-isomerase"/>
    <property type="match status" value="2"/>
</dbReference>
<dbReference type="InterPro" id="IPR036259">
    <property type="entry name" value="MFS_trans_sf"/>
</dbReference>
<dbReference type="GO" id="GO:0009062">
    <property type="term" value="P:fatty acid catabolic process"/>
    <property type="evidence" value="ECO:0007669"/>
    <property type="project" value="TreeGrafter"/>
</dbReference>
<feature type="region of interest" description="Disordered" evidence="2">
    <location>
        <begin position="1"/>
        <end position="21"/>
    </location>
</feature>
<organism evidence="5 6">
    <name type="scientific">Zalerion maritima</name>
    <dbReference type="NCBI Taxonomy" id="339359"/>
    <lineage>
        <taxon>Eukaryota</taxon>
        <taxon>Fungi</taxon>
        <taxon>Dikarya</taxon>
        <taxon>Ascomycota</taxon>
        <taxon>Pezizomycotina</taxon>
        <taxon>Sordariomycetes</taxon>
        <taxon>Lulworthiomycetidae</taxon>
        <taxon>Lulworthiales</taxon>
        <taxon>Lulworthiaceae</taxon>
        <taxon>Zalerion</taxon>
    </lineage>
</organism>
<reference evidence="5" key="1">
    <citation type="submission" date="2022-07" db="EMBL/GenBank/DDBJ databases">
        <title>Draft genome sequence of Zalerion maritima ATCC 34329, a (micro)plastics degrading marine fungus.</title>
        <authorList>
            <person name="Paco A."/>
            <person name="Goncalves M.F.M."/>
            <person name="Rocha-Santos T.A.P."/>
            <person name="Alves A."/>
        </authorList>
    </citation>
    <scope>NUCLEOTIDE SEQUENCE</scope>
    <source>
        <strain evidence="5">ATCC 34329</strain>
    </source>
</reference>
<keyword evidence="6" id="KW-1185">Reference proteome</keyword>
<feature type="domain" description="Major facilitator superfamily (MFS) profile" evidence="4">
    <location>
        <begin position="82"/>
        <end position="542"/>
    </location>
</feature>
<dbReference type="AlphaFoldDB" id="A0AAD5WTY5"/>
<evidence type="ECO:0000259" key="4">
    <source>
        <dbReference type="PROSITE" id="PS50850"/>
    </source>
</evidence>
<gene>
    <name evidence="5" type="ORF">MKZ38_001260</name>
</gene>
<dbReference type="InterPro" id="IPR003703">
    <property type="entry name" value="Acyl_CoA_thio"/>
</dbReference>
<dbReference type="PANTHER" id="PTHR11066:SF34">
    <property type="entry name" value="ACYL-COENZYME A THIOESTERASE 8"/>
    <property type="match status" value="1"/>
</dbReference>
<dbReference type="InterPro" id="IPR020846">
    <property type="entry name" value="MFS_dom"/>
</dbReference>
<dbReference type="InterPro" id="IPR011701">
    <property type="entry name" value="MFS"/>
</dbReference>
<dbReference type="GO" id="GO:0022857">
    <property type="term" value="F:transmembrane transporter activity"/>
    <property type="evidence" value="ECO:0007669"/>
    <property type="project" value="InterPro"/>
</dbReference>
<dbReference type="Pfam" id="PF20789">
    <property type="entry name" value="4HBT_3C"/>
    <property type="match status" value="1"/>
</dbReference>
<feature type="transmembrane region" description="Helical" evidence="3">
    <location>
        <begin position="447"/>
        <end position="474"/>
    </location>
</feature>
<dbReference type="Pfam" id="PF07690">
    <property type="entry name" value="MFS_1"/>
    <property type="match status" value="1"/>
</dbReference>
<dbReference type="InterPro" id="IPR049449">
    <property type="entry name" value="TesB_ACOT8-like_N"/>
</dbReference>
<dbReference type="Gene3D" id="3.10.129.10">
    <property type="entry name" value="Hotdog Thioesterase"/>
    <property type="match status" value="2"/>
</dbReference>
<dbReference type="PROSITE" id="PS50850">
    <property type="entry name" value="MFS"/>
    <property type="match status" value="1"/>
</dbReference>
<keyword evidence="3" id="KW-1133">Transmembrane helix</keyword>
<feature type="transmembrane region" description="Helical" evidence="3">
    <location>
        <begin position="519"/>
        <end position="538"/>
    </location>
</feature>
<feature type="transmembrane region" description="Helical" evidence="3">
    <location>
        <begin position="251"/>
        <end position="271"/>
    </location>
</feature>
<protein>
    <recommendedName>
        <fullName evidence="4">Major facilitator superfamily (MFS) profile domain-containing protein</fullName>
    </recommendedName>
</protein>
<dbReference type="InterPro" id="IPR029069">
    <property type="entry name" value="HotDog_dom_sf"/>
</dbReference>
<dbReference type="EMBL" id="JAKWBI020000132">
    <property type="protein sequence ID" value="KAJ2901908.1"/>
    <property type="molecule type" value="Genomic_DNA"/>
</dbReference>
<proteinExistence type="predicted"/>
<feature type="transmembrane region" description="Helical" evidence="3">
    <location>
        <begin position="420"/>
        <end position="441"/>
    </location>
</feature>
<feature type="region of interest" description="Disordered" evidence="2">
    <location>
        <begin position="686"/>
        <end position="785"/>
    </location>
</feature>
<name>A0AAD5WTY5_9PEZI</name>
<feature type="region of interest" description="Disordered" evidence="2">
    <location>
        <begin position="596"/>
        <end position="619"/>
    </location>
</feature>
<dbReference type="CDD" id="cd03444">
    <property type="entry name" value="Thioesterase_II_repeat1"/>
    <property type="match status" value="1"/>
</dbReference>
<dbReference type="PANTHER" id="PTHR11066">
    <property type="entry name" value="ACYL-COA THIOESTERASE"/>
    <property type="match status" value="1"/>
</dbReference>
<evidence type="ECO:0000256" key="3">
    <source>
        <dbReference type="SAM" id="Phobius"/>
    </source>
</evidence>
<feature type="compositionally biased region" description="Basic and acidic residues" evidence="2">
    <location>
        <begin position="928"/>
        <end position="939"/>
    </location>
</feature>